<gene>
    <name evidence="3" type="ORF">JQS43_14845</name>
</gene>
<feature type="region of interest" description="Disordered" evidence="1">
    <location>
        <begin position="27"/>
        <end position="74"/>
    </location>
</feature>
<keyword evidence="2" id="KW-0732">Signal</keyword>
<dbReference type="EMBL" id="CP070499">
    <property type="protein sequence ID" value="QSB12945.1"/>
    <property type="molecule type" value="Genomic_DNA"/>
</dbReference>
<name>A0A895Y9F4_9ACTN</name>
<reference evidence="3" key="1">
    <citation type="submission" date="2021-02" db="EMBL/GenBank/DDBJ databases">
        <title>Natrosporangium hydrolyticum gen. nov., sp. nov, a haloalkaliphilic actinobacterium from a soda solonchak soil.</title>
        <authorList>
            <person name="Sorokin D.Y."/>
            <person name="Khijniak T.V."/>
            <person name="Zakharycheva A.P."/>
            <person name="Boueva O.V."/>
            <person name="Ariskina E.V."/>
            <person name="Hahnke R.L."/>
            <person name="Bunk B."/>
            <person name="Sproer C."/>
            <person name="Schumann P."/>
            <person name="Evtushenko L.I."/>
            <person name="Kublanov I.V."/>
        </authorList>
    </citation>
    <scope>NUCLEOTIDE SEQUENCE</scope>
    <source>
        <strain evidence="3">DSM 106523</strain>
    </source>
</reference>
<organism evidence="3 4">
    <name type="scientific">Natronosporangium hydrolyticum</name>
    <dbReference type="NCBI Taxonomy" id="2811111"/>
    <lineage>
        <taxon>Bacteria</taxon>
        <taxon>Bacillati</taxon>
        <taxon>Actinomycetota</taxon>
        <taxon>Actinomycetes</taxon>
        <taxon>Micromonosporales</taxon>
        <taxon>Micromonosporaceae</taxon>
        <taxon>Natronosporangium</taxon>
    </lineage>
</organism>
<keyword evidence="4" id="KW-1185">Reference proteome</keyword>
<accession>A0A895Y9F4</accession>
<evidence type="ECO:0000256" key="1">
    <source>
        <dbReference type="SAM" id="MobiDB-lite"/>
    </source>
</evidence>
<evidence type="ECO:0000256" key="2">
    <source>
        <dbReference type="SAM" id="SignalP"/>
    </source>
</evidence>
<dbReference type="RefSeq" id="WP_239674993.1">
    <property type="nucleotide sequence ID" value="NZ_CP070499.1"/>
</dbReference>
<evidence type="ECO:0000313" key="4">
    <source>
        <dbReference type="Proteomes" id="UP000662857"/>
    </source>
</evidence>
<sequence>MSRNGPLFTLLGGGALAAVLLVTSINASNDEPPSSDPALAGGAAEQTPATPDATGEATPDGTPEPDPSADPGAGVVDEEEAVTYVGWTDDDEATVAIIVEGDEATAYVCDGDAVEVWLRGDASDGALNLTADDGDVLTGGYDQDQAEGETTAAGFDYDFTIERVDAPEGLYQVAATISGAEVDGGWIVLPDGTQVGLLTVDGVTQPAPALDPGTGQVTIDGRLVVAGRLGG</sequence>
<proteinExistence type="predicted"/>
<feature type="signal peptide" evidence="2">
    <location>
        <begin position="1"/>
        <end position="17"/>
    </location>
</feature>
<dbReference type="Proteomes" id="UP000662857">
    <property type="component" value="Chromosome"/>
</dbReference>
<dbReference type="AlphaFoldDB" id="A0A895Y9F4"/>
<dbReference type="KEGG" id="nhy:JQS43_14845"/>
<evidence type="ECO:0000313" key="3">
    <source>
        <dbReference type="EMBL" id="QSB12945.1"/>
    </source>
</evidence>
<protein>
    <submittedName>
        <fullName evidence="3">Uncharacterized protein</fullName>
    </submittedName>
</protein>
<feature type="chain" id="PRO_5038984476" evidence="2">
    <location>
        <begin position="18"/>
        <end position="231"/>
    </location>
</feature>